<name>A0A699K7P9_TANCI</name>
<feature type="region of interest" description="Disordered" evidence="1">
    <location>
        <begin position="97"/>
        <end position="127"/>
    </location>
</feature>
<dbReference type="EMBL" id="BKCJ010480392">
    <property type="protein sequence ID" value="GFA74765.1"/>
    <property type="molecule type" value="Genomic_DNA"/>
</dbReference>
<feature type="compositionally biased region" description="Polar residues" evidence="1">
    <location>
        <begin position="169"/>
        <end position="179"/>
    </location>
</feature>
<reference evidence="2" key="1">
    <citation type="journal article" date="2019" name="Sci. Rep.">
        <title>Draft genome of Tanacetum cinerariifolium, the natural source of mosquito coil.</title>
        <authorList>
            <person name="Yamashiro T."/>
            <person name="Shiraishi A."/>
            <person name="Satake H."/>
            <person name="Nakayama K."/>
        </authorList>
    </citation>
    <scope>NUCLEOTIDE SEQUENCE</scope>
</reference>
<comment type="caution">
    <text evidence="2">The sequence shown here is derived from an EMBL/GenBank/DDBJ whole genome shotgun (WGS) entry which is preliminary data.</text>
</comment>
<evidence type="ECO:0000313" key="2">
    <source>
        <dbReference type="EMBL" id="GFA74765.1"/>
    </source>
</evidence>
<dbReference type="AlphaFoldDB" id="A0A699K7P9"/>
<protein>
    <submittedName>
        <fullName evidence="2">Uncharacterized protein</fullName>
    </submittedName>
</protein>
<accession>A0A699K7P9</accession>
<evidence type="ECO:0000256" key="1">
    <source>
        <dbReference type="SAM" id="MobiDB-lite"/>
    </source>
</evidence>
<feature type="compositionally biased region" description="Basic and acidic residues" evidence="1">
    <location>
        <begin position="97"/>
        <end position="108"/>
    </location>
</feature>
<organism evidence="2">
    <name type="scientific">Tanacetum cinerariifolium</name>
    <name type="common">Dalmatian daisy</name>
    <name type="synonym">Chrysanthemum cinerariifolium</name>
    <dbReference type="NCBI Taxonomy" id="118510"/>
    <lineage>
        <taxon>Eukaryota</taxon>
        <taxon>Viridiplantae</taxon>
        <taxon>Streptophyta</taxon>
        <taxon>Embryophyta</taxon>
        <taxon>Tracheophyta</taxon>
        <taxon>Spermatophyta</taxon>
        <taxon>Magnoliopsida</taxon>
        <taxon>eudicotyledons</taxon>
        <taxon>Gunneridae</taxon>
        <taxon>Pentapetalae</taxon>
        <taxon>asterids</taxon>
        <taxon>campanulids</taxon>
        <taxon>Asterales</taxon>
        <taxon>Asteraceae</taxon>
        <taxon>Asteroideae</taxon>
        <taxon>Anthemideae</taxon>
        <taxon>Anthemidinae</taxon>
        <taxon>Tanacetum</taxon>
    </lineage>
</organism>
<sequence length="221" mass="25457">MKCNAADYAHSTHENLEDLKDIVDFEVEVEKNVVFTNSTTDDPWLNKLVCKGTFIGQNDDPITNLGGRFIHEENDPEDDIVDPKFKDNKTICYPSIERERQGRPREDQTSYISKKGCQNQPRPKPSGLEFRDNELNVHQVSMDLLVNEAPENYTTEESQVQDPDPKPTIPTQESQIQTRSKIRKRVVETTSLRIYVKNRGKSERIAKMQAKKFKFNANGTR</sequence>
<feature type="region of interest" description="Disordered" evidence="1">
    <location>
        <begin position="153"/>
        <end position="182"/>
    </location>
</feature>
<gene>
    <name evidence="2" type="ORF">Tci_646737</name>
</gene>
<feature type="compositionally biased region" description="Polar residues" evidence="1">
    <location>
        <begin position="109"/>
        <end position="121"/>
    </location>
</feature>
<proteinExistence type="predicted"/>